<keyword evidence="3" id="KW-1185">Reference proteome</keyword>
<proteinExistence type="predicted"/>
<feature type="domain" description="Peptidase M11 gametolysin" evidence="1">
    <location>
        <begin position="97"/>
        <end position="154"/>
    </location>
</feature>
<accession>A0A9W6F3D2</accession>
<name>A0A9W6F3D2_9CHLO</name>
<evidence type="ECO:0000313" key="2">
    <source>
        <dbReference type="EMBL" id="GLC54345.1"/>
    </source>
</evidence>
<sequence length="415" mass="44452">MCPVTASIAIMSSVHGGRELLGAKAISRKHYRNTFIELRCPEYRDPIDGYFKPDPNCNVPLRRIVSGNDEVEAFQREYQVETGDIIAVYTGTTIELRAVIYIVEFCGWKNGIRTAEEAFRALFKVQGAVPGNVQNHYQTCSYGKTLFQADNVAVAVQCHNAPNNWRLGWATPVPGGDLTAVSFTPSTNRRTFNIPASSISDQNMVVVALGSTSIYNKMIPFLNTVDTKGTIPYPKLFLSYRVRNTTWGGYDSGMKSDYDMQVYLHQYNGTVAEFIYDRPLYMNRGGTGFEYTAPFVSYNETTGLGGGLRIKVVSVGGMSATVEADTTTSTLLTFATSIPAASAIKISGASAITTTATAATTASDATSKVAPFTPTITATTIAPSTNATIIAASLAATTSTAAAAPATTTPTTSPT</sequence>
<evidence type="ECO:0000313" key="3">
    <source>
        <dbReference type="Proteomes" id="UP001165080"/>
    </source>
</evidence>
<feature type="domain" description="Peptidase M11 gametolysin" evidence="1">
    <location>
        <begin position="157"/>
        <end position="276"/>
    </location>
</feature>
<protein>
    <recommendedName>
        <fullName evidence="1">Peptidase M11 gametolysin domain-containing protein</fullName>
    </recommendedName>
</protein>
<reference evidence="2 3" key="1">
    <citation type="journal article" date="2023" name="Commun. Biol.">
        <title>Reorganization of the ancestral sex-determining regions during the evolution of trioecy in Pleodorina starrii.</title>
        <authorList>
            <person name="Takahashi K."/>
            <person name="Suzuki S."/>
            <person name="Kawai-Toyooka H."/>
            <person name="Yamamoto K."/>
            <person name="Hamaji T."/>
            <person name="Ootsuki R."/>
            <person name="Yamaguchi H."/>
            <person name="Kawachi M."/>
            <person name="Higashiyama T."/>
            <person name="Nozaki H."/>
        </authorList>
    </citation>
    <scope>NUCLEOTIDE SEQUENCE [LARGE SCALE GENOMIC DNA]</scope>
    <source>
        <strain evidence="2 3">NIES-4479</strain>
    </source>
</reference>
<dbReference type="EMBL" id="BRXU01000010">
    <property type="protein sequence ID" value="GLC54345.1"/>
    <property type="molecule type" value="Genomic_DNA"/>
</dbReference>
<evidence type="ECO:0000259" key="1">
    <source>
        <dbReference type="Pfam" id="PF05548"/>
    </source>
</evidence>
<organism evidence="2 3">
    <name type="scientific">Pleodorina starrii</name>
    <dbReference type="NCBI Taxonomy" id="330485"/>
    <lineage>
        <taxon>Eukaryota</taxon>
        <taxon>Viridiplantae</taxon>
        <taxon>Chlorophyta</taxon>
        <taxon>core chlorophytes</taxon>
        <taxon>Chlorophyceae</taxon>
        <taxon>CS clade</taxon>
        <taxon>Chlamydomonadales</taxon>
        <taxon>Volvocaceae</taxon>
        <taxon>Pleodorina</taxon>
    </lineage>
</organism>
<dbReference type="InterPro" id="IPR008752">
    <property type="entry name" value="Peptidase_M11"/>
</dbReference>
<gene>
    <name evidence="2" type="primary">PLESTB001352</name>
    <name evidence="2" type="ORF">PLESTB_000853900</name>
</gene>
<dbReference type="Proteomes" id="UP001165080">
    <property type="component" value="Unassembled WGS sequence"/>
</dbReference>
<dbReference type="AlphaFoldDB" id="A0A9W6F3D2"/>
<dbReference type="Pfam" id="PF05548">
    <property type="entry name" value="Peptidase_M11"/>
    <property type="match status" value="2"/>
</dbReference>
<comment type="caution">
    <text evidence="2">The sequence shown here is derived from an EMBL/GenBank/DDBJ whole genome shotgun (WGS) entry which is preliminary data.</text>
</comment>